<accession>A0A098LI01</accession>
<sequence>MREDVHDIVVIHPSFMRGGRTISEGSASMWGGALMVLDFSLVTFFVLRQRK</sequence>
<proteinExistence type="predicted"/>
<evidence type="ECO:0000256" key="1">
    <source>
        <dbReference type="SAM" id="Phobius"/>
    </source>
</evidence>
<keyword evidence="1" id="KW-0812">Transmembrane</keyword>
<protein>
    <submittedName>
        <fullName evidence="2">Uncharacterized protein</fullName>
    </submittedName>
</protein>
<reference evidence="2 3" key="1">
    <citation type="submission" date="2014-09" db="EMBL/GenBank/DDBJ databases">
        <title>Sporocytophaga myxococcoides PG-01 genome sequencing.</title>
        <authorList>
            <person name="Liu L."/>
            <person name="Gao P.J."/>
            <person name="Chen G.J."/>
            <person name="Wang L.S."/>
        </authorList>
    </citation>
    <scope>NUCLEOTIDE SEQUENCE [LARGE SCALE GENOMIC DNA]</scope>
    <source>
        <strain evidence="2 3">PG-01</strain>
    </source>
</reference>
<dbReference type="AlphaFoldDB" id="A0A098LI01"/>
<gene>
    <name evidence="2" type="ORF">MYP_3291</name>
</gene>
<keyword evidence="1" id="KW-0472">Membrane</keyword>
<keyword evidence="3" id="KW-1185">Reference proteome</keyword>
<dbReference type="RefSeq" id="WP_156140669.1">
    <property type="nucleotide sequence ID" value="NZ_BBLT01000006.1"/>
</dbReference>
<name>A0A098LI01_9BACT</name>
<dbReference type="Proteomes" id="UP000030185">
    <property type="component" value="Unassembled WGS sequence"/>
</dbReference>
<evidence type="ECO:0000313" key="2">
    <source>
        <dbReference type="EMBL" id="GAL86062.1"/>
    </source>
</evidence>
<dbReference type="EMBL" id="BBLT01000006">
    <property type="protein sequence ID" value="GAL86062.1"/>
    <property type="molecule type" value="Genomic_DNA"/>
</dbReference>
<evidence type="ECO:0000313" key="3">
    <source>
        <dbReference type="Proteomes" id="UP000030185"/>
    </source>
</evidence>
<organism evidence="2 3">
    <name type="scientific">Sporocytophaga myxococcoides</name>
    <dbReference type="NCBI Taxonomy" id="153721"/>
    <lineage>
        <taxon>Bacteria</taxon>
        <taxon>Pseudomonadati</taxon>
        <taxon>Bacteroidota</taxon>
        <taxon>Cytophagia</taxon>
        <taxon>Cytophagales</taxon>
        <taxon>Cytophagaceae</taxon>
        <taxon>Sporocytophaga</taxon>
    </lineage>
</organism>
<comment type="caution">
    <text evidence="2">The sequence shown here is derived from an EMBL/GenBank/DDBJ whole genome shotgun (WGS) entry which is preliminary data.</text>
</comment>
<feature type="transmembrane region" description="Helical" evidence="1">
    <location>
        <begin position="27"/>
        <end position="47"/>
    </location>
</feature>
<keyword evidence="1" id="KW-1133">Transmembrane helix</keyword>